<gene>
    <name evidence="1" type="ORF">RFI_35984</name>
</gene>
<organism evidence="1 2">
    <name type="scientific">Reticulomyxa filosa</name>
    <dbReference type="NCBI Taxonomy" id="46433"/>
    <lineage>
        <taxon>Eukaryota</taxon>
        <taxon>Sar</taxon>
        <taxon>Rhizaria</taxon>
        <taxon>Retaria</taxon>
        <taxon>Foraminifera</taxon>
        <taxon>Monothalamids</taxon>
        <taxon>Reticulomyxidae</taxon>
        <taxon>Reticulomyxa</taxon>
    </lineage>
</organism>
<name>X6LJD4_RETFI</name>
<dbReference type="Proteomes" id="UP000023152">
    <property type="component" value="Unassembled WGS sequence"/>
</dbReference>
<evidence type="ECO:0000313" key="2">
    <source>
        <dbReference type="Proteomes" id="UP000023152"/>
    </source>
</evidence>
<dbReference type="AlphaFoldDB" id="X6LJD4"/>
<keyword evidence="2" id="KW-1185">Reference proteome</keyword>
<reference evidence="1 2" key="1">
    <citation type="journal article" date="2013" name="Curr. Biol.">
        <title>The Genome of the Foraminiferan Reticulomyxa filosa.</title>
        <authorList>
            <person name="Glockner G."/>
            <person name="Hulsmann N."/>
            <person name="Schleicher M."/>
            <person name="Noegel A.A."/>
            <person name="Eichinger L."/>
            <person name="Gallinger C."/>
            <person name="Pawlowski J."/>
            <person name="Sierra R."/>
            <person name="Euteneuer U."/>
            <person name="Pillet L."/>
            <person name="Moustafa A."/>
            <person name="Platzer M."/>
            <person name="Groth M."/>
            <person name="Szafranski K."/>
            <person name="Schliwa M."/>
        </authorList>
    </citation>
    <scope>NUCLEOTIDE SEQUENCE [LARGE SCALE GENOMIC DNA]</scope>
</reference>
<proteinExistence type="predicted"/>
<dbReference type="EMBL" id="ASPP01038258">
    <property type="protein sequence ID" value="ETO01456.1"/>
    <property type="molecule type" value="Genomic_DNA"/>
</dbReference>
<accession>X6LJD4</accession>
<comment type="caution">
    <text evidence="1">The sequence shown here is derived from an EMBL/GenBank/DDBJ whole genome shotgun (WGS) entry which is preliminary data.</text>
</comment>
<protein>
    <submittedName>
        <fullName evidence="1">Uncharacterized protein</fullName>
    </submittedName>
</protein>
<evidence type="ECO:0000313" key="1">
    <source>
        <dbReference type="EMBL" id="ETO01456.1"/>
    </source>
</evidence>
<sequence>MKSKNKNNNDWTPEKYEETLDNYPNLQKMIEEPFLLQLILTVLPSLVKQYGVGSRISKVQVYEVFNDQWIDIHRFDMFHQENQIAIEPKSQNENNDHEIWSQLDPTIEMEIKHMDEKLELERNETKTHVSKTQDVWEKYFNGNSIAKYVLRKVGDNKYQFVHKSCQEYYAAQKIIFEIFS</sequence>